<dbReference type="PROSITE" id="PS51257">
    <property type="entry name" value="PROKAR_LIPOPROTEIN"/>
    <property type="match status" value="1"/>
</dbReference>
<evidence type="ECO:0000259" key="7">
    <source>
        <dbReference type="Pfam" id="PF14322"/>
    </source>
</evidence>
<organism evidence="8 9">
    <name type="scientific">Pedobacter miscanthi</name>
    <dbReference type="NCBI Taxonomy" id="2259170"/>
    <lineage>
        <taxon>Bacteria</taxon>
        <taxon>Pseudomonadati</taxon>
        <taxon>Bacteroidota</taxon>
        <taxon>Sphingobacteriia</taxon>
        <taxon>Sphingobacteriales</taxon>
        <taxon>Sphingobacteriaceae</taxon>
        <taxon>Pedobacter</taxon>
    </lineage>
</organism>
<dbReference type="EMBL" id="QNQU01000001">
    <property type="protein sequence ID" value="RBQ12075.1"/>
    <property type="molecule type" value="Genomic_DNA"/>
</dbReference>
<comment type="caution">
    <text evidence="8">The sequence shown here is derived from an EMBL/GenBank/DDBJ whole genome shotgun (WGS) entry which is preliminary data.</text>
</comment>
<dbReference type="InterPro" id="IPR011990">
    <property type="entry name" value="TPR-like_helical_dom_sf"/>
</dbReference>
<accession>A0A366LDX5</accession>
<proteinExistence type="inferred from homology"/>
<evidence type="ECO:0000256" key="5">
    <source>
        <dbReference type="ARBA" id="ARBA00023237"/>
    </source>
</evidence>
<dbReference type="SUPFAM" id="SSF48452">
    <property type="entry name" value="TPR-like"/>
    <property type="match status" value="1"/>
</dbReference>
<evidence type="ECO:0000256" key="3">
    <source>
        <dbReference type="ARBA" id="ARBA00022729"/>
    </source>
</evidence>
<name>A0A366LDX5_9SPHI</name>
<evidence type="ECO:0000259" key="6">
    <source>
        <dbReference type="Pfam" id="PF07980"/>
    </source>
</evidence>
<dbReference type="Pfam" id="PF14322">
    <property type="entry name" value="SusD-like_3"/>
    <property type="match status" value="1"/>
</dbReference>
<evidence type="ECO:0000313" key="8">
    <source>
        <dbReference type="EMBL" id="RBQ12075.1"/>
    </source>
</evidence>
<evidence type="ECO:0000256" key="1">
    <source>
        <dbReference type="ARBA" id="ARBA00004442"/>
    </source>
</evidence>
<dbReference type="AlphaFoldDB" id="A0A366LDX5"/>
<dbReference type="Pfam" id="PF07980">
    <property type="entry name" value="SusD_RagB"/>
    <property type="match status" value="1"/>
</dbReference>
<keyword evidence="5" id="KW-0998">Cell outer membrane</keyword>
<evidence type="ECO:0008006" key="10">
    <source>
        <dbReference type="Google" id="ProtNLM"/>
    </source>
</evidence>
<feature type="domain" description="RagB/SusD" evidence="6">
    <location>
        <begin position="338"/>
        <end position="418"/>
    </location>
</feature>
<dbReference type="InterPro" id="IPR033985">
    <property type="entry name" value="SusD-like_N"/>
</dbReference>
<evidence type="ECO:0000256" key="2">
    <source>
        <dbReference type="ARBA" id="ARBA00006275"/>
    </source>
</evidence>
<keyword evidence="3" id="KW-0732">Signal</keyword>
<gene>
    <name evidence="8" type="ORF">DRW42_02110</name>
</gene>
<comment type="subcellular location">
    <subcellularLocation>
        <location evidence="1">Cell outer membrane</location>
    </subcellularLocation>
</comment>
<dbReference type="Gene3D" id="1.25.40.390">
    <property type="match status" value="1"/>
</dbReference>
<evidence type="ECO:0000256" key="4">
    <source>
        <dbReference type="ARBA" id="ARBA00023136"/>
    </source>
</evidence>
<comment type="similarity">
    <text evidence="2">Belongs to the SusD family.</text>
</comment>
<keyword evidence="4" id="KW-0472">Membrane</keyword>
<keyword evidence="9" id="KW-1185">Reference proteome</keyword>
<protein>
    <recommendedName>
        <fullName evidence="10">RagB/SusD family nutrient uptake outer membrane protein</fullName>
    </recommendedName>
</protein>
<dbReference type="InterPro" id="IPR012944">
    <property type="entry name" value="SusD_RagB_dom"/>
</dbReference>
<feature type="domain" description="SusD-like N-terminal" evidence="7">
    <location>
        <begin position="24"/>
        <end position="224"/>
    </location>
</feature>
<dbReference type="Proteomes" id="UP000252081">
    <property type="component" value="Unassembled WGS sequence"/>
</dbReference>
<sequence>MKVNNFMLLLVCTGIVMSFMGCEKYLDIKSDSKLLIPGKLNEIQGILDDVGQMNNGRTPSYAEAVGGDFFLPTIGTLNQSVRDIYVWKKFDYQFPNDWSNGYLPIYNANLSLELLDKLGRNNKNAVEWDNVKGSSLFFRSYYLYLLTAQYGLGFNSATSGNEPGVVIRLSSDFNIRSVRSTVNECLGQAIRDAEEASALLPDIPVVLTRPSKAAAFAQLSRIYLYMRDYENALIYADKCLKIKSELMDFNTDTDVLGLTLNVPFKKFNKETVFYTEMSTGFGLHAPSSARIDTALYNSYLPNDLRKTAYFKANGLYQQFKGSYSSSASVLFSGFATDEIYLNRAESKAWLGDIGGAMDDLNFLLKKRWRVSAPYSPLTSVNKIDALRKIRTERRKELLMRGLRWADLKRYNKEGEEIRLQRVINGVSYFLEPNSLFYAVPLPADIIELTGIPQN</sequence>
<reference evidence="8 9" key="1">
    <citation type="submission" date="2018-07" db="EMBL/GenBank/DDBJ databases">
        <title>A draft genome of a endophytic bacteria, a new species of Pedobacter.</title>
        <authorList>
            <person name="Zhang Z.D."/>
            <person name="Chen Z.J."/>
        </authorList>
    </citation>
    <scope>NUCLEOTIDE SEQUENCE [LARGE SCALE GENOMIC DNA]</scope>
    <source>
        <strain evidence="8 9">RS10</strain>
    </source>
</reference>
<evidence type="ECO:0000313" key="9">
    <source>
        <dbReference type="Proteomes" id="UP000252081"/>
    </source>
</evidence>
<dbReference type="GO" id="GO:0009279">
    <property type="term" value="C:cell outer membrane"/>
    <property type="evidence" value="ECO:0007669"/>
    <property type="project" value="UniProtKB-SubCell"/>
</dbReference>